<proteinExistence type="predicted"/>
<accession>A0ABQ9GDA3</accession>
<feature type="region of interest" description="Disordered" evidence="1">
    <location>
        <begin position="1"/>
        <end position="33"/>
    </location>
</feature>
<feature type="region of interest" description="Disordered" evidence="1">
    <location>
        <begin position="52"/>
        <end position="80"/>
    </location>
</feature>
<sequence length="182" mass="19769">MNQKTPNSSFTQQKQQHTSTPYPAHSVSSPEKVYASLSKVEKAYNSIQGILDEAQANGNDPGARLSGGSPRASATDSPKIYTVTTTRKITPVSQQPVPVPLSPVDSTGYSSMTFTNNMMSTNNITSTNNFDSSINQIDGESSTSLEQRMLKQSMTQRTIEKKTLMTTTSTSSAQRTYRLGES</sequence>
<comment type="caution">
    <text evidence="2">The sequence shown here is derived from an EMBL/GenBank/DDBJ whole genome shotgun (WGS) entry which is preliminary data.</text>
</comment>
<feature type="compositionally biased region" description="Polar residues" evidence="1">
    <location>
        <begin position="1"/>
        <end position="29"/>
    </location>
</feature>
<evidence type="ECO:0000256" key="1">
    <source>
        <dbReference type="SAM" id="MobiDB-lite"/>
    </source>
</evidence>
<organism evidence="2 3">
    <name type="scientific">Dryococelus australis</name>
    <dbReference type="NCBI Taxonomy" id="614101"/>
    <lineage>
        <taxon>Eukaryota</taxon>
        <taxon>Metazoa</taxon>
        <taxon>Ecdysozoa</taxon>
        <taxon>Arthropoda</taxon>
        <taxon>Hexapoda</taxon>
        <taxon>Insecta</taxon>
        <taxon>Pterygota</taxon>
        <taxon>Neoptera</taxon>
        <taxon>Polyneoptera</taxon>
        <taxon>Phasmatodea</taxon>
        <taxon>Verophasmatodea</taxon>
        <taxon>Anareolatae</taxon>
        <taxon>Phasmatidae</taxon>
        <taxon>Eurycanthinae</taxon>
        <taxon>Dryococelus</taxon>
    </lineage>
</organism>
<protein>
    <submittedName>
        <fullName evidence="2">Uncharacterized protein</fullName>
    </submittedName>
</protein>
<evidence type="ECO:0000313" key="2">
    <source>
        <dbReference type="EMBL" id="KAJ8869056.1"/>
    </source>
</evidence>
<dbReference type="EMBL" id="JARBHB010000014">
    <property type="protein sequence ID" value="KAJ8869056.1"/>
    <property type="molecule type" value="Genomic_DNA"/>
</dbReference>
<dbReference type="Proteomes" id="UP001159363">
    <property type="component" value="Chromosome 13"/>
</dbReference>
<name>A0ABQ9GDA3_9NEOP</name>
<gene>
    <name evidence="2" type="ORF">PR048_030617</name>
</gene>
<reference evidence="2 3" key="1">
    <citation type="submission" date="2023-02" db="EMBL/GenBank/DDBJ databases">
        <title>LHISI_Scaffold_Assembly.</title>
        <authorList>
            <person name="Stuart O.P."/>
            <person name="Cleave R."/>
            <person name="Magrath M.J.L."/>
            <person name="Mikheyev A.S."/>
        </authorList>
    </citation>
    <scope>NUCLEOTIDE SEQUENCE [LARGE SCALE GENOMIC DNA]</scope>
    <source>
        <strain evidence="2">Daus_M_001</strain>
        <tissue evidence="2">Leg muscle</tissue>
    </source>
</reference>
<keyword evidence="3" id="KW-1185">Reference proteome</keyword>
<evidence type="ECO:0000313" key="3">
    <source>
        <dbReference type="Proteomes" id="UP001159363"/>
    </source>
</evidence>